<dbReference type="GO" id="GO:0003677">
    <property type="term" value="F:DNA binding"/>
    <property type="evidence" value="ECO:0007669"/>
    <property type="project" value="UniProtKB-KW"/>
</dbReference>
<dbReference type="SMART" id="SM00490">
    <property type="entry name" value="HELICc"/>
    <property type="match status" value="1"/>
</dbReference>
<organism evidence="11 12">
    <name type="scientific">Candidatus Niyogibacteria bacterium CG10_big_fil_rev_8_21_14_0_10_46_36</name>
    <dbReference type="NCBI Taxonomy" id="1974726"/>
    <lineage>
        <taxon>Bacteria</taxon>
        <taxon>Candidatus Niyogiibacteriota</taxon>
    </lineage>
</organism>
<evidence type="ECO:0000259" key="9">
    <source>
        <dbReference type="PROSITE" id="PS51192"/>
    </source>
</evidence>
<keyword evidence="5" id="KW-0347">Helicase</keyword>
<reference evidence="12" key="1">
    <citation type="submission" date="2017-09" db="EMBL/GenBank/DDBJ databases">
        <title>Depth-based differentiation of microbial function through sediment-hosted aquifers and enrichment of novel symbionts in the deep terrestrial subsurface.</title>
        <authorList>
            <person name="Probst A.J."/>
            <person name="Ladd B."/>
            <person name="Jarett J.K."/>
            <person name="Geller-Mcgrath D.E."/>
            <person name="Sieber C.M.K."/>
            <person name="Emerson J.B."/>
            <person name="Anantharaman K."/>
            <person name="Thomas B.C."/>
            <person name="Malmstrom R."/>
            <person name="Stieglmeier M."/>
            <person name="Klingl A."/>
            <person name="Woyke T."/>
            <person name="Ryan C.M."/>
            <person name="Banfield J.F."/>
        </authorList>
    </citation>
    <scope>NUCLEOTIDE SEQUENCE [LARGE SCALE GENOMIC DNA]</scope>
</reference>
<dbReference type="Pfam" id="PF00270">
    <property type="entry name" value="DEAD"/>
    <property type="match status" value="1"/>
</dbReference>
<evidence type="ECO:0000256" key="2">
    <source>
        <dbReference type="ARBA" id="ARBA00022741"/>
    </source>
</evidence>
<dbReference type="InterPro" id="IPR011545">
    <property type="entry name" value="DEAD/DEAH_box_helicase_dom"/>
</dbReference>
<dbReference type="InterPro" id="IPR014001">
    <property type="entry name" value="Helicase_ATP-bd"/>
</dbReference>
<dbReference type="PANTHER" id="PTHR47964:SF1">
    <property type="entry name" value="ATP-DEPENDENT DNA HELICASE HOMOLOG RECG, CHLOROPLASTIC"/>
    <property type="match status" value="1"/>
</dbReference>
<dbReference type="GO" id="GO:0006281">
    <property type="term" value="P:DNA repair"/>
    <property type="evidence" value="ECO:0007669"/>
    <property type="project" value="UniProtKB-KW"/>
</dbReference>
<dbReference type="SUPFAM" id="SSF141259">
    <property type="entry name" value="CarD-like"/>
    <property type="match status" value="1"/>
</dbReference>
<dbReference type="InterPro" id="IPR001650">
    <property type="entry name" value="Helicase_C-like"/>
</dbReference>
<keyword evidence="2" id="KW-0547">Nucleotide-binding</keyword>
<evidence type="ECO:0000256" key="1">
    <source>
        <dbReference type="ARBA" id="ARBA00022490"/>
    </source>
</evidence>
<dbReference type="Pfam" id="PF02559">
    <property type="entry name" value="CarD_TRCF_RID"/>
    <property type="match status" value="1"/>
</dbReference>
<gene>
    <name evidence="11" type="ORF">COU47_02235</name>
</gene>
<dbReference type="SMART" id="SM01058">
    <property type="entry name" value="CarD_TRCF"/>
    <property type="match status" value="1"/>
</dbReference>
<dbReference type="GO" id="GO:0003678">
    <property type="term" value="F:DNA helicase activity"/>
    <property type="evidence" value="ECO:0007669"/>
    <property type="project" value="TreeGrafter"/>
</dbReference>
<accession>A0A2H0TDB3</accession>
<dbReference type="SMART" id="SM00487">
    <property type="entry name" value="DEXDc"/>
    <property type="match status" value="1"/>
</dbReference>
<keyword evidence="7" id="KW-0238">DNA-binding</keyword>
<dbReference type="PROSITE" id="PS51194">
    <property type="entry name" value="HELICASE_CTER"/>
    <property type="match status" value="1"/>
</dbReference>
<protein>
    <recommendedName>
        <fullName evidence="13">Transcription-repair coupling factor</fullName>
    </recommendedName>
</protein>
<dbReference type="SUPFAM" id="SSF52540">
    <property type="entry name" value="P-loop containing nucleoside triphosphate hydrolases"/>
    <property type="match status" value="3"/>
</dbReference>
<feature type="domain" description="Helicase ATP-binding" evidence="9">
    <location>
        <begin position="279"/>
        <end position="440"/>
    </location>
</feature>
<evidence type="ECO:0000256" key="4">
    <source>
        <dbReference type="ARBA" id="ARBA00022801"/>
    </source>
</evidence>
<dbReference type="GO" id="GO:0005524">
    <property type="term" value="F:ATP binding"/>
    <property type="evidence" value="ECO:0007669"/>
    <property type="project" value="UniProtKB-KW"/>
</dbReference>
<dbReference type="InterPro" id="IPR047112">
    <property type="entry name" value="RecG/Mfd"/>
</dbReference>
<dbReference type="AlphaFoldDB" id="A0A2H0TDB3"/>
<evidence type="ECO:0000256" key="3">
    <source>
        <dbReference type="ARBA" id="ARBA00022763"/>
    </source>
</evidence>
<dbReference type="GO" id="GO:0016787">
    <property type="term" value="F:hydrolase activity"/>
    <property type="evidence" value="ECO:0007669"/>
    <property type="project" value="UniProtKB-KW"/>
</dbReference>
<dbReference type="Gene3D" id="3.30.2060.10">
    <property type="entry name" value="Penicillin-binding protein 1b domain"/>
    <property type="match status" value="1"/>
</dbReference>
<sequence length="661" mass="75004">MSYAISTLDSQGNTKKQRVIIAGLTPEFLGKPVLWWKKSEEKIIRKRSVNPYFSRNTILIEKYTACKQSELLRELADRGYHKTVNTLAKGTFLHKGASIVIYPINHEKPIAIEFDGNRIEDIRIYDAIDTDEEIVSPTAQHKEYDFRPGDYVVHIDHGIGTYKKTEDGFFVVEYAPARKGGEPDRLFVPQEESKRISLYLGLRTPAIHRLGTPLWRTTKKKAKEDIIAFARSLAALYKKRSEVTRAPYVPDPAEKEIWDAFPFEETRDQIIAFEEIFEDLARAQPMERLLTGDVGFGKTEVALRALLRVLVNGKQAAIIAPTTVLADQHTELFKERLAPLPFRIERFTRLEPAKKIKEIQEGMKSGTIDLVIGTHKLLQKNVSFKNLGMLFIDEEQRFGVRHKEFLKETYPAVDTLTLSATPIPRTLAFSLAGIRPLSQLKEAPRGRMAPLSHVLPYSKEIIKAALIQEHKRGGQVYYLANRIHQIPKILEVLKTLAPHMRLGVIHGRLKESEIIRVMRDFRDKKTDVLVSTTIIENGIDISTVNTLIVEDASLLGLSQAHQLRGRIGRSDIQSYAYFFYPIRALARAPRATSTGIKQAERRLAILEELSYLGAGMEIAKRDLEMRGSGNILGKEQSGVANKIGWNLYFEMLGQALEEIKK</sequence>
<dbReference type="Pfam" id="PF00271">
    <property type="entry name" value="Helicase_C"/>
    <property type="match status" value="1"/>
</dbReference>
<keyword evidence="3" id="KW-0227">DNA damage</keyword>
<dbReference type="PROSITE" id="PS51192">
    <property type="entry name" value="HELICASE_ATP_BIND_1"/>
    <property type="match status" value="1"/>
</dbReference>
<evidence type="ECO:0008006" key="13">
    <source>
        <dbReference type="Google" id="ProtNLM"/>
    </source>
</evidence>
<dbReference type="InterPro" id="IPR036101">
    <property type="entry name" value="CarD-like/TRCF_RID_sf"/>
</dbReference>
<feature type="domain" description="Helicase C-terminal" evidence="10">
    <location>
        <begin position="461"/>
        <end position="624"/>
    </location>
</feature>
<dbReference type="Gene3D" id="3.40.50.300">
    <property type="entry name" value="P-loop containing nucleotide triphosphate hydrolases"/>
    <property type="match status" value="2"/>
</dbReference>
<dbReference type="EMBL" id="PFCO01000005">
    <property type="protein sequence ID" value="PIR69550.1"/>
    <property type="molecule type" value="Genomic_DNA"/>
</dbReference>
<dbReference type="Pfam" id="PF17757">
    <property type="entry name" value="UvrB_inter"/>
    <property type="match status" value="1"/>
</dbReference>
<keyword evidence="6" id="KW-0067">ATP-binding</keyword>
<keyword evidence="8" id="KW-0234">DNA repair</keyword>
<dbReference type="InterPro" id="IPR041471">
    <property type="entry name" value="UvrB_inter"/>
</dbReference>
<evidence type="ECO:0000256" key="6">
    <source>
        <dbReference type="ARBA" id="ARBA00022840"/>
    </source>
</evidence>
<keyword evidence="4" id="KW-0378">Hydrolase</keyword>
<keyword evidence="1" id="KW-0963">Cytoplasm</keyword>
<comment type="caution">
    <text evidence="11">The sequence shown here is derived from an EMBL/GenBank/DDBJ whole genome shotgun (WGS) entry which is preliminary data.</text>
</comment>
<evidence type="ECO:0000313" key="11">
    <source>
        <dbReference type="EMBL" id="PIR69550.1"/>
    </source>
</evidence>
<dbReference type="InterPro" id="IPR003711">
    <property type="entry name" value="CarD-like/TRCF_RID"/>
</dbReference>
<evidence type="ECO:0000256" key="8">
    <source>
        <dbReference type="ARBA" id="ARBA00023204"/>
    </source>
</evidence>
<dbReference type="Proteomes" id="UP000231503">
    <property type="component" value="Unassembled WGS sequence"/>
</dbReference>
<name>A0A2H0TDB3_9BACT</name>
<proteinExistence type="predicted"/>
<dbReference type="InterPro" id="IPR027417">
    <property type="entry name" value="P-loop_NTPase"/>
</dbReference>
<dbReference type="Gene3D" id="2.40.10.170">
    <property type="match status" value="1"/>
</dbReference>
<evidence type="ECO:0000313" key="12">
    <source>
        <dbReference type="Proteomes" id="UP000231503"/>
    </source>
</evidence>
<evidence type="ECO:0000259" key="10">
    <source>
        <dbReference type="PROSITE" id="PS51194"/>
    </source>
</evidence>
<evidence type="ECO:0000256" key="5">
    <source>
        <dbReference type="ARBA" id="ARBA00022806"/>
    </source>
</evidence>
<evidence type="ECO:0000256" key="7">
    <source>
        <dbReference type="ARBA" id="ARBA00023125"/>
    </source>
</evidence>
<dbReference type="PANTHER" id="PTHR47964">
    <property type="entry name" value="ATP-DEPENDENT DNA HELICASE HOMOLOG RECG, CHLOROPLASTIC"/>
    <property type="match status" value="1"/>
</dbReference>